<sequence>MKNLTVLLILITSSIFISCDSDEPLRNPLANTFWNEHSYFSENCNDSGNEFNHSYECTEEYCMQLKFTEDSLFISELKGSDFFEKHAYSFDGETLRFSGSSKKVVFRDGNMLWDHTGNYDDCEVYFKFVPGIE</sequence>
<keyword evidence="2" id="KW-1185">Reference proteome</keyword>
<proteinExistence type="predicted"/>
<accession>A0A4D7JME8</accession>
<name>A0A4D7JME8_9BACT</name>
<organism evidence="1 2">
    <name type="scientific">Mangrovivirga cuniculi</name>
    <dbReference type="NCBI Taxonomy" id="2715131"/>
    <lineage>
        <taxon>Bacteria</taxon>
        <taxon>Pseudomonadati</taxon>
        <taxon>Bacteroidota</taxon>
        <taxon>Cytophagia</taxon>
        <taxon>Cytophagales</taxon>
        <taxon>Mangrovivirgaceae</taxon>
        <taxon>Mangrovivirga</taxon>
    </lineage>
</organism>
<protein>
    <submittedName>
        <fullName evidence="1">Uncharacterized protein</fullName>
    </submittedName>
</protein>
<dbReference type="Proteomes" id="UP000298616">
    <property type="component" value="Chromosome"/>
</dbReference>
<evidence type="ECO:0000313" key="2">
    <source>
        <dbReference type="Proteomes" id="UP000298616"/>
    </source>
</evidence>
<dbReference type="PROSITE" id="PS51257">
    <property type="entry name" value="PROKAR_LIPOPROTEIN"/>
    <property type="match status" value="1"/>
</dbReference>
<gene>
    <name evidence="1" type="ORF">DCC35_19560</name>
</gene>
<evidence type="ECO:0000313" key="1">
    <source>
        <dbReference type="EMBL" id="QCK16771.1"/>
    </source>
</evidence>
<reference evidence="1 2" key="1">
    <citation type="submission" date="2018-04" db="EMBL/GenBank/DDBJ databases">
        <title>Complete genome uncultured novel isolate.</title>
        <authorList>
            <person name="Merlino G."/>
        </authorList>
    </citation>
    <scope>NUCLEOTIDE SEQUENCE [LARGE SCALE GENOMIC DNA]</scope>
    <source>
        <strain evidence="2">R1DC9</strain>
    </source>
</reference>
<dbReference type="RefSeq" id="WP_137092364.1">
    <property type="nucleotide sequence ID" value="NZ_CP028923.1"/>
</dbReference>
<dbReference type="AlphaFoldDB" id="A0A4D7JME8"/>
<dbReference type="KEGG" id="fpf:DCC35_19560"/>
<dbReference type="EMBL" id="CP028923">
    <property type="protein sequence ID" value="QCK16771.1"/>
    <property type="molecule type" value="Genomic_DNA"/>
</dbReference>